<proteinExistence type="predicted"/>
<organism evidence="1 2">
    <name type="scientific">Portunus trituberculatus</name>
    <name type="common">Swimming crab</name>
    <name type="synonym">Neptunus trituberculatus</name>
    <dbReference type="NCBI Taxonomy" id="210409"/>
    <lineage>
        <taxon>Eukaryota</taxon>
        <taxon>Metazoa</taxon>
        <taxon>Ecdysozoa</taxon>
        <taxon>Arthropoda</taxon>
        <taxon>Crustacea</taxon>
        <taxon>Multicrustacea</taxon>
        <taxon>Malacostraca</taxon>
        <taxon>Eumalacostraca</taxon>
        <taxon>Eucarida</taxon>
        <taxon>Decapoda</taxon>
        <taxon>Pleocyemata</taxon>
        <taxon>Brachyura</taxon>
        <taxon>Eubrachyura</taxon>
        <taxon>Portunoidea</taxon>
        <taxon>Portunidae</taxon>
        <taxon>Portuninae</taxon>
        <taxon>Portunus</taxon>
    </lineage>
</organism>
<evidence type="ECO:0000313" key="2">
    <source>
        <dbReference type="Proteomes" id="UP000324222"/>
    </source>
</evidence>
<keyword evidence="2" id="KW-1185">Reference proteome</keyword>
<dbReference type="Proteomes" id="UP000324222">
    <property type="component" value="Unassembled WGS sequence"/>
</dbReference>
<gene>
    <name evidence="1" type="ORF">E2C01_100893</name>
</gene>
<sequence length="115" mass="12899">MKTHRGDHFLMVEMREDAWAARVKVRRGGAHLQNRARVTPLYTINWLLPCDDRNQKYRCARRDAVRVRGGEGSGESSRHAGNAPSLGGCRCGTLNAESFPSHCLDKGKTMRSMNT</sequence>
<evidence type="ECO:0000313" key="1">
    <source>
        <dbReference type="EMBL" id="MPD05162.1"/>
    </source>
</evidence>
<name>A0A5B7K4A7_PORTR</name>
<protein>
    <submittedName>
        <fullName evidence="1">Uncharacterized protein</fullName>
    </submittedName>
</protein>
<accession>A0A5B7K4A7</accession>
<comment type="caution">
    <text evidence="1">The sequence shown here is derived from an EMBL/GenBank/DDBJ whole genome shotgun (WGS) entry which is preliminary data.</text>
</comment>
<reference evidence="1 2" key="1">
    <citation type="submission" date="2019-05" db="EMBL/GenBank/DDBJ databases">
        <title>Another draft genome of Portunus trituberculatus and its Hox gene families provides insights of decapod evolution.</title>
        <authorList>
            <person name="Jeong J.-H."/>
            <person name="Song I."/>
            <person name="Kim S."/>
            <person name="Choi T."/>
            <person name="Kim D."/>
            <person name="Ryu S."/>
            <person name="Kim W."/>
        </authorList>
    </citation>
    <scope>NUCLEOTIDE SEQUENCE [LARGE SCALE GENOMIC DNA]</scope>
    <source>
        <tissue evidence="1">Muscle</tissue>
    </source>
</reference>
<dbReference type="AlphaFoldDB" id="A0A5B7K4A7"/>
<dbReference type="EMBL" id="VSRR010144719">
    <property type="protein sequence ID" value="MPD05162.1"/>
    <property type="molecule type" value="Genomic_DNA"/>
</dbReference>